<dbReference type="Proteomes" id="UP000631114">
    <property type="component" value="Unassembled WGS sequence"/>
</dbReference>
<organism evidence="2 3">
    <name type="scientific">Coptis chinensis</name>
    <dbReference type="NCBI Taxonomy" id="261450"/>
    <lineage>
        <taxon>Eukaryota</taxon>
        <taxon>Viridiplantae</taxon>
        <taxon>Streptophyta</taxon>
        <taxon>Embryophyta</taxon>
        <taxon>Tracheophyta</taxon>
        <taxon>Spermatophyta</taxon>
        <taxon>Magnoliopsida</taxon>
        <taxon>Ranunculales</taxon>
        <taxon>Ranunculaceae</taxon>
        <taxon>Coptidoideae</taxon>
        <taxon>Coptis</taxon>
    </lineage>
</organism>
<comment type="caution">
    <text evidence="2">The sequence shown here is derived from an EMBL/GenBank/DDBJ whole genome shotgun (WGS) entry which is preliminary data.</text>
</comment>
<keyword evidence="3" id="KW-1185">Reference proteome</keyword>
<evidence type="ECO:0000313" key="3">
    <source>
        <dbReference type="Proteomes" id="UP000631114"/>
    </source>
</evidence>
<dbReference type="AlphaFoldDB" id="A0A835HDP8"/>
<dbReference type="InterPro" id="IPR025312">
    <property type="entry name" value="DUF4216"/>
</dbReference>
<reference evidence="2 3" key="1">
    <citation type="submission" date="2020-10" db="EMBL/GenBank/DDBJ databases">
        <title>The Coptis chinensis genome and diversification of protoberbering-type alkaloids.</title>
        <authorList>
            <person name="Wang B."/>
            <person name="Shu S."/>
            <person name="Song C."/>
            <person name="Liu Y."/>
        </authorList>
    </citation>
    <scope>NUCLEOTIDE SEQUENCE [LARGE SCALE GENOMIC DNA]</scope>
    <source>
        <strain evidence="2">HL-2020</strain>
        <tissue evidence="2">Leaf</tissue>
    </source>
</reference>
<dbReference type="Pfam" id="PF13952">
    <property type="entry name" value="DUF4216"/>
    <property type="match status" value="1"/>
</dbReference>
<protein>
    <recommendedName>
        <fullName evidence="1">DUF4216 domain-containing protein</fullName>
    </recommendedName>
</protein>
<accession>A0A835HDP8</accession>
<gene>
    <name evidence="2" type="ORF">IFM89_023364</name>
</gene>
<evidence type="ECO:0000259" key="1">
    <source>
        <dbReference type="Pfam" id="PF13952"/>
    </source>
</evidence>
<name>A0A835HDP8_9MAGN</name>
<evidence type="ECO:0000313" key="2">
    <source>
        <dbReference type="EMBL" id="KAF9597961.1"/>
    </source>
</evidence>
<sequence>MEESVRYYMEYMPKARKGSHKRGKFTTNKKGTRYILSNLQYEQVRKWLLQHCPQNAKWEATSWRNKLLITASLGKYLKWITLISKKWCSIAIGSLIGDKVNGCVVDPETNLVFVNLGKFQGKYKENDEPFICASEASQVFYYKDPTRDNWYVVLDAPKRLNQGVDAFEDPLVFEARMSEEEMISELVNDIVEEVDTIDGSWV</sequence>
<feature type="domain" description="DUF4216" evidence="1">
    <location>
        <begin position="118"/>
        <end position="153"/>
    </location>
</feature>
<proteinExistence type="predicted"/>
<dbReference type="EMBL" id="JADFTS010000007">
    <property type="protein sequence ID" value="KAF9597961.1"/>
    <property type="molecule type" value="Genomic_DNA"/>
</dbReference>